<accession>A0A103XC46</accession>
<evidence type="ECO:0000313" key="2">
    <source>
        <dbReference type="Proteomes" id="UP000243975"/>
    </source>
</evidence>
<dbReference type="AlphaFoldDB" id="A0A103XC46"/>
<gene>
    <name evidence="1" type="ORF">Ccrd_024647</name>
</gene>
<evidence type="ECO:0000313" key="1">
    <source>
        <dbReference type="EMBL" id="KVH87974.1"/>
    </source>
</evidence>
<comment type="caution">
    <text evidence="1">The sequence shown here is derived from an EMBL/GenBank/DDBJ whole genome shotgun (WGS) entry which is preliminary data.</text>
</comment>
<reference evidence="1 2" key="1">
    <citation type="journal article" date="2016" name="Sci. Rep.">
        <title>The genome sequence of the outbreeding globe artichoke constructed de novo incorporating a phase-aware low-pass sequencing strategy of F1 progeny.</title>
        <authorList>
            <person name="Scaglione D."/>
            <person name="Reyes-Chin-Wo S."/>
            <person name="Acquadro A."/>
            <person name="Froenicke L."/>
            <person name="Portis E."/>
            <person name="Beitel C."/>
            <person name="Tirone M."/>
            <person name="Mauro R."/>
            <person name="Lo Monaco A."/>
            <person name="Mauromicale G."/>
            <person name="Faccioli P."/>
            <person name="Cattivelli L."/>
            <person name="Rieseberg L."/>
            <person name="Michelmore R."/>
            <person name="Lanteri S."/>
        </authorList>
    </citation>
    <scope>NUCLEOTIDE SEQUENCE [LARGE SCALE GENOMIC DNA]</scope>
    <source>
        <strain evidence="1">2C</strain>
    </source>
</reference>
<dbReference type="Gramene" id="KVH87974">
    <property type="protein sequence ID" value="KVH87974"/>
    <property type="gene ID" value="Ccrd_024647"/>
</dbReference>
<dbReference type="EMBL" id="LEKV01005660">
    <property type="protein sequence ID" value="KVH87974.1"/>
    <property type="molecule type" value="Genomic_DNA"/>
</dbReference>
<proteinExistence type="predicted"/>
<keyword evidence="2" id="KW-1185">Reference proteome</keyword>
<name>A0A103XC46_CYNCS</name>
<sequence>MQSSLGIYSSKYELLFGKFIEVPPFFQSFLNSDSISAMTGVCQLVAIGRIDGDVACQTTERDSHVYGK</sequence>
<protein>
    <submittedName>
        <fullName evidence="1">Uncharacterized protein</fullName>
    </submittedName>
</protein>
<dbReference type="Proteomes" id="UP000243975">
    <property type="component" value="Unassembled WGS sequence"/>
</dbReference>
<organism evidence="1 2">
    <name type="scientific">Cynara cardunculus var. scolymus</name>
    <name type="common">Globe artichoke</name>
    <name type="synonym">Cynara scolymus</name>
    <dbReference type="NCBI Taxonomy" id="59895"/>
    <lineage>
        <taxon>Eukaryota</taxon>
        <taxon>Viridiplantae</taxon>
        <taxon>Streptophyta</taxon>
        <taxon>Embryophyta</taxon>
        <taxon>Tracheophyta</taxon>
        <taxon>Spermatophyta</taxon>
        <taxon>Magnoliopsida</taxon>
        <taxon>eudicotyledons</taxon>
        <taxon>Gunneridae</taxon>
        <taxon>Pentapetalae</taxon>
        <taxon>asterids</taxon>
        <taxon>campanulids</taxon>
        <taxon>Asterales</taxon>
        <taxon>Asteraceae</taxon>
        <taxon>Carduoideae</taxon>
        <taxon>Cardueae</taxon>
        <taxon>Carduinae</taxon>
        <taxon>Cynara</taxon>
    </lineage>
</organism>